<gene>
    <name evidence="1" type="ORF">FDQ92_14345</name>
</gene>
<dbReference type="RefSeq" id="WP_137425527.1">
    <property type="nucleotide sequence ID" value="NZ_CP040098.1"/>
</dbReference>
<reference evidence="1 2" key="1">
    <citation type="submission" date="2019-05" db="EMBL/GenBank/DDBJ databases">
        <title>The Complete Genome Sequence of the n-alkane-degrading Desulfoglaeba alkanexedens ALDC reveals multiple alkylsuccinate synthase gene clusters.</title>
        <authorList>
            <person name="Callaghan A.V."/>
            <person name="Davidova I.A."/>
            <person name="Duncan K.E."/>
            <person name="Morris B."/>
            <person name="McInerney M.J."/>
        </authorList>
    </citation>
    <scope>NUCLEOTIDE SEQUENCE [LARGE SCALE GENOMIC DNA]</scope>
    <source>
        <strain evidence="1 2">ALDC</strain>
    </source>
</reference>
<organism evidence="1 2">
    <name type="scientific">Desulfoglaeba alkanexedens ALDC</name>
    <dbReference type="NCBI Taxonomy" id="980445"/>
    <lineage>
        <taxon>Bacteria</taxon>
        <taxon>Pseudomonadati</taxon>
        <taxon>Thermodesulfobacteriota</taxon>
        <taxon>Syntrophobacteria</taxon>
        <taxon>Syntrophobacterales</taxon>
        <taxon>Syntrophobacteraceae</taxon>
        <taxon>Desulfoglaeba</taxon>
    </lineage>
</organism>
<proteinExistence type="predicted"/>
<evidence type="ECO:0000313" key="1">
    <source>
        <dbReference type="EMBL" id="QCQ23248.1"/>
    </source>
</evidence>
<accession>A0A4P8L5I2</accession>
<name>A0A4P8L5I2_9BACT</name>
<dbReference type="Proteomes" id="UP000298602">
    <property type="component" value="Chromosome"/>
</dbReference>
<evidence type="ECO:0000313" key="2">
    <source>
        <dbReference type="Proteomes" id="UP000298602"/>
    </source>
</evidence>
<dbReference type="AlphaFoldDB" id="A0A4P8L5I2"/>
<sequence length="70" mass="8649">MSDDILKDYEKAQEMAQRRFRKDVDGFRHRRRLDLEDLLRTEREKPEEFQDPEKIEWILAELKQIDDQEG</sequence>
<reference evidence="1 2" key="2">
    <citation type="submission" date="2019-05" db="EMBL/GenBank/DDBJ databases">
        <authorList>
            <person name="Suflita J.M."/>
            <person name="Marks C.R."/>
        </authorList>
    </citation>
    <scope>NUCLEOTIDE SEQUENCE [LARGE SCALE GENOMIC DNA]</scope>
    <source>
        <strain evidence="1 2">ALDC</strain>
    </source>
</reference>
<protein>
    <submittedName>
        <fullName evidence="1">Uncharacterized protein</fullName>
    </submittedName>
</protein>
<dbReference type="EMBL" id="CP040098">
    <property type="protein sequence ID" value="QCQ23248.1"/>
    <property type="molecule type" value="Genomic_DNA"/>
</dbReference>
<dbReference type="KEGG" id="dax:FDQ92_14345"/>
<keyword evidence="2" id="KW-1185">Reference proteome</keyword>